<evidence type="ECO:0000256" key="3">
    <source>
        <dbReference type="RuleBase" id="RU000363"/>
    </source>
</evidence>
<comment type="similarity">
    <text evidence="1 3">Belongs to the short-chain dehydrogenases/reductases (SDR) family.</text>
</comment>
<proteinExistence type="inferred from homology"/>
<dbReference type="Gene3D" id="3.40.50.720">
    <property type="entry name" value="NAD(P)-binding Rossmann-like Domain"/>
    <property type="match status" value="1"/>
</dbReference>
<sequence>MRVKGKVCVITGGASGIGKALAERFHEEGAKGVVVADMQADKLEQVAASVNGLAVVTDVSKEEDIKRLVKAAEDEYGHIDVFVSNAGIARMGGEESSDADWQQNWDIHVMAHVYAARAVAEKMAARGEGYLINTASAAGLLTHVNSATYSVTKHAAVSFAEWLSINYGDRGVHVSVLAPQAVRTAMTSGRNVSVASVDGMIEPEQLADCVIETMDKEEFLILPHEQVREYMKRKALDVDRWLSGMRRFKAKRPESG</sequence>
<evidence type="ECO:0000313" key="4">
    <source>
        <dbReference type="EMBL" id="PJK31029.1"/>
    </source>
</evidence>
<dbReference type="EMBL" id="PHIG01000011">
    <property type="protein sequence ID" value="PJK31029.1"/>
    <property type="molecule type" value="Genomic_DNA"/>
</dbReference>
<dbReference type="OrthoDB" id="210852at2"/>
<evidence type="ECO:0000256" key="1">
    <source>
        <dbReference type="ARBA" id="ARBA00006484"/>
    </source>
</evidence>
<keyword evidence="5" id="KW-1185">Reference proteome</keyword>
<dbReference type="InterPro" id="IPR002347">
    <property type="entry name" value="SDR_fam"/>
</dbReference>
<dbReference type="Proteomes" id="UP000229498">
    <property type="component" value="Unassembled WGS sequence"/>
</dbReference>
<dbReference type="Pfam" id="PF00106">
    <property type="entry name" value="adh_short"/>
    <property type="match status" value="1"/>
</dbReference>
<dbReference type="InterPro" id="IPR036291">
    <property type="entry name" value="NAD(P)-bd_dom_sf"/>
</dbReference>
<dbReference type="PRINTS" id="PR00080">
    <property type="entry name" value="SDRFAMILY"/>
</dbReference>
<evidence type="ECO:0000256" key="2">
    <source>
        <dbReference type="ARBA" id="ARBA00023002"/>
    </source>
</evidence>
<organism evidence="4 5">
    <name type="scientific">Minwuia thermotolerans</name>
    <dbReference type="NCBI Taxonomy" id="2056226"/>
    <lineage>
        <taxon>Bacteria</taxon>
        <taxon>Pseudomonadati</taxon>
        <taxon>Pseudomonadota</taxon>
        <taxon>Alphaproteobacteria</taxon>
        <taxon>Minwuiales</taxon>
        <taxon>Minwuiaceae</taxon>
        <taxon>Minwuia</taxon>
    </lineage>
</organism>
<dbReference type="PANTHER" id="PTHR43391:SF26">
    <property type="entry name" value="BLL7251 PROTEIN"/>
    <property type="match status" value="1"/>
</dbReference>
<dbReference type="RefSeq" id="WP_109792502.1">
    <property type="nucleotide sequence ID" value="NZ_PHIG01000011.1"/>
</dbReference>
<dbReference type="InterPro" id="IPR020904">
    <property type="entry name" value="Sc_DH/Rdtase_CS"/>
</dbReference>
<dbReference type="GO" id="GO:0016491">
    <property type="term" value="F:oxidoreductase activity"/>
    <property type="evidence" value="ECO:0007669"/>
    <property type="project" value="UniProtKB-KW"/>
</dbReference>
<dbReference type="SUPFAM" id="SSF51735">
    <property type="entry name" value="NAD(P)-binding Rossmann-fold domains"/>
    <property type="match status" value="1"/>
</dbReference>
<evidence type="ECO:0000313" key="5">
    <source>
        <dbReference type="Proteomes" id="UP000229498"/>
    </source>
</evidence>
<dbReference type="PRINTS" id="PR00081">
    <property type="entry name" value="GDHRDH"/>
</dbReference>
<dbReference type="CDD" id="cd05233">
    <property type="entry name" value="SDR_c"/>
    <property type="match status" value="1"/>
</dbReference>
<dbReference type="PANTHER" id="PTHR43391">
    <property type="entry name" value="RETINOL DEHYDROGENASE-RELATED"/>
    <property type="match status" value="1"/>
</dbReference>
<keyword evidence="2" id="KW-0560">Oxidoreductase</keyword>
<name>A0A2M9G5N4_9PROT</name>
<reference evidence="4 5" key="1">
    <citation type="submission" date="2017-11" db="EMBL/GenBank/DDBJ databases">
        <title>Draft genome sequence of Rhizobiales bacterium SY3-13.</title>
        <authorList>
            <person name="Sun C."/>
        </authorList>
    </citation>
    <scope>NUCLEOTIDE SEQUENCE [LARGE SCALE GENOMIC DNA]</scope>
    <source>
        <strain evidence="4 5">SY3-13</strain>
    </source>
</reference>
<comment type="caution">
    <text evidence="4">The sequence shown here is derived from an EMBL/GenBank/DDBJ whole genome shotgun (WGS) entry which is preliminary data.</text>
</comment>
<gene>
    <name evidence="4" type="ORF">CVT23_03985</name>
</gene>
<accession>A0A2M9G5N4</accession>
<dbReference type="AlphaFoldDB" id="A0A2M9G5N4"/>
<protein>
    <submittedName>
        <fullName evidence="4">Short-chain dehydrogenase</fullName>
    </submittedName>
</protein>
<dbReference type="PROSITE" id="PS00061">
    <property type="entry name" value="ADH_SHORT"/>
    <property type="match status" value="1"/>
</dbReference>